<dbReference type="SUPFAM" id="SSF52833">
    <property type="entry name" value="Thioredoxin-like"/>
    <property type="match status" value="1"/>
</dbReference>
<dbReference type="STRING" id="1810919.A0A3D8R5C6"/>
<dbReference type="InterPro" id="IPR036249">
    <property type="entry name" value="Thioredoxin-like_sf"/>
</dbReference>
<evidence type="ECO:0000313" key="4">
    <source>
        <dbReference type="EMBL" id="RDW69160.1"/>
    </source>
</evidence>
<dbReference type="OrthoDB" id="422574at2759"/>
<protein>
    <submittedName>
        <fullName evidence="4">Protein ure2</fullName>
    </submittedName>
</protein>
<sequence>MTTLKPLTLHAHATGPNPFKVAILLEALNLPYTVKLWTFGDDSSGVKGARFLAINPNGRVPALEDPNTNITSWESMACLNYLLRVYDTSHRFSADPSAGQQGLIEIDQWVSFLVSTLGPMLGQCNWFRHYNAVQNDDAYKRYKAQAYRCFGVLEGQLKSHAGKWIVKGEGPSVVDFHFEPWMRQYEFAGLSLDEYPSVKAWLKRVQALPELVRAYEKVKAGEDM</sequence>
<organism evidence="4 5">
    <name type="scientific">Aspergillus mulundensis</name>
    <dbReference type="NCBI Taxonomy" id="1810919"/>
    <lineage>
        <taxon>Eukaryota</taxon>
        <taxon>Fungi</taxon>
        <taxon>Dikarya</taxon>
        <taxon>Ascomycota</taxon>
        <taxon>Pezizomycotina</taxon>
        <taxon>Eurotiomycetes</taxon>
        <taxon>Eurotiomycetidae</taxon>
        <taxon>Eurotiales</taxon>
        <taxon>Aspergillaceae</taxon>
        <taxon>Aspergillus</taxon>
        <taxon>Aspergillus subgen. Nidulantes</taxon>
    </lineage>
</organism>
<keyword evidence="5" id="KW-1185">Reference proteome</keyword>
<dbReference type="Proteomes" id="UP000256690">
    <property type="component" value="Unassembled WGS sequence"/>
</dbReference>
<dbReference type="Gene3D" id="1.20.1050.130">
    <property type="match status" value="1"/>
</dbReference>
<evidence type="ECO:0000256" key="1">
    <source>
        <dbReference type="ARBA" id="ARBA00007409"/>
    </source>
</evidence>
<gene>
    <name evidence="4" type="ORF">DSM5745_08920</name>
</gene>
<proteinExistence type="inferred from homology"/>
<dbReference type="RefSeq" id="XP_026600949.1">
    <property type="nucleotide sequence ID" value="XM_026750936.1"/>
</dbReference>
<dbReference type="InterPro" id="IPR004046">
    <property type="entry name" value="GST_C"/>
</dbReference>
<dbReference type="PROSITE" id="PS50405">
    <property type="entry name" value="GST_CTER"/>
    <property type="match status" value="1"/>
</dbReference>
<dbReference type="SFLD" id="SFLDG00358">
    <property type="entry name" value="Main_(cytGST)"/>
    <property type="match status" value="1"/>
</dbReference>
<dbReference type="GeneID" id="38119290"/>
<accession>A0A3D8R5C6</accession>
<dbReference type="InterPro" id="IPR036282">
    <property type="entry name" value="Glutathione-S-Trfase_C_sf"/>
</dbReference>
<dbReference type="PANTHER" id="PTHR44051:SF14">
    <property type="entry name" value="GLUTATHIONE S-TRANSFERASE II"/>
    <property type="match status" value="1"/>
</dbReference>
<dbReference type="SFLD" id="SFLDS00019">
    <property type="entry name" value="Glutathione_Transferase_(cytos"/>
    <property type="match status" value="1"/>
</dbReference>
<evidence type="ECO:0000259" key="3">
    <source>
        <dbReference type="PROSITE" id="PS50405"/>
    </source>
</evidence>
<comment type="similarity">
    <text evidence="1">Belongs to the GST superfamily.</text>
</comment>
<dbReference type="Pfam" id="PF00043">
    <property type="entry name" value="GST_C"/>
    <property type="match status" value="1"/>
</dbReference>
<name>A0A3D8R5C6_9EURO</name>
<dbReference type="InterPro" id="IPR004045">
    <property type="entry name" value="Glutathione_S-Trfase_N"/>
</dbReference>
<feature type="domain" description="GST N-terminal" evidence="2">
    <location>
        <begin position="5"/>
        <end position="90"/>
    </location>
</feature>
<evidence type="ECO:0000259" key="2">
    <source>
        <dbReference type="PROSITE" id="PS50404"/>
    </source>
</evidence>
<feature type="domain" description="GST C-terminal" evidence="3">
    <location>
        <begin position="99"/>
        <end position="224"/>
    </location>
</feature>
<dbReference type="EMBL" id="PVWQ01000011">
    <property type="protein sequence ID" value="RDW69160.1"/>
    <property type="molecule type" value="Genomic_DNA"/>
</dbReference>
<dbReference type="InterPro" id="IPR040079">
    <property type="entry name" value="Glutathione_S-Trfase"/>
</dbReference>
<dbReference type="Pfam" id="PF13409">
    <property type="entry name" value="GST_N_2"/>
    <property type="match status" value="1"/>
</dbReference>
<dbReference type="InterPro" id="IPR010987">
    <property type="entry name" value="Glutathione-S-Trfase_C-like"/>
</dbReference>
<dbReference type="PROSITE" id="PS50404">
    <property type="entry name" value="GST_NTER"/>
    <property type="match status" value="1"/>
</dbReference>
<dbReference type="PANTHER" id="PTHR44051">
    <property type="entry name" value="GLUTATHIONE S-TRANSFERASE-RELATED"/>
    <property type="match status" value="1"/>
</dbReference>
<dbReference type="SUPFAM" id="SSF47616">
    <property type="entry name" value="GST C-terminal domain-like"/>
    <property type="match status" value="1"/>
</dbReference>
<dbReference type="AlphaFoldDB" id="A0A3D8R5C6"/>
<reference evidence="4 5" key="1">
    <citation type="journal article" date="2018" name="IMA Fungus">
        <title>IMA Genome-F 9: Draft genome sequence of Annulohypoxylon stygium, Aspergillus mulundensis, Berkeleyomyces basicola (syn. Thielaviopsis basicola), Ceratocystis smalleyi, two Cercospora beticola strains, Coleophoma cylindrospora, Fusarium fracticaudum, Phialophora cf. hyalina, and Morchella septimelata.</title>
        <authorList>
            <person name="Wingfield B.D."/>
            <person name="Bills G.F."/>
            <person name="Dong Y."/>
            <person name="Huang W."/>
            <person name="Nel W.J."/>
            <person name="Swalarsk-Parry B.S."/>
            <person name="Vaghefi N."/>
            <person name="Wilken P.M."/>
            <person name="An Z."/>
            <person name="de Beer Z.W."/>
            <person name="De Vos L."/>
            <person name="Chen L."/>
            <person name="Duong T.A."/>
            <person name="Gao Y."/>
            <person name="Hammerbacher A."/>
            <person name="Kikkert J.R."/>
            <person name="Li Y."/>
            <person name="Li H."/>
            <person name="Li K."/>
            <person name="Li Q."/>
            <person name="Liu X."/>
            <person name="Ma X."/>
            <person name="Naidoo K."/>
            <person name="Pethybridge S.J."/>
            <person name="Sun J."/>
            <person name="Steenkamp E.T."/>
            <person name="van der Nest M.A."/>
            <person name="van Wyk S."/>
            <person name="Wingfield M.J."/>
            <person name="Xiong C."/>
            <person name="Yue Q."/>
            <person name="Zhang X."/>
        </authorList>
    </citation>
    <scope>NUCLEOTIDE SEQUENCE [LARGE SCALE GENOMIC DNA]</scope>
    <source>
        <strain evidence="4 5">DSM 5745</strain>
    </source>
</reference>
<evidence type="ECO:0000313" key="5">
    <source>
        <dbReference type="Proteomes" id="UP000256690"/>
    </source>
</evidence>
<comment type="caution">
    <text evidence="4">The sequence shown here is derived from an EMBL/GenBank/DDBJ whole genome shotgun (WGS) entry which is preliminary data.</text>
</comment>